<dbReference type="Proteomes" id="UP000005270">
    <property type="component" value="Chromosome"/>
</dbReference>
<dbReference type="AlphaFoldDB" id="I3TCE5"/>
<accession>I3TCE5</accession>
<gene>
    <name evidence="2" type="ordered locus">TCELL_0008</name>
</gene>
<name>I3TCE5_THEC1</name>
<reference evidence="2 3" key="1">
    <citation type="journal article" date="2012" name="J. Bacteriol.">
        <title>Complete genome sequence of the hyperthermophilic cellulolytic Crenarchaeon 'Thermogladius cellulolyticus' 1633.</title>
        <authorList>
            <person name="Mardanov A.V."/>
            <person name="Kochetkova T.V."/>
            <person name="Beletsky A.V."/>
            <person name="Bonch-Osmolovskaya E.A."/>
            <person name="Ravin N.V."/>
            <person name="Skryabin K.G."/>
        </authorList>
    </citation>
    <scope>NUCLEOTIDE SEQUENCE [LARGE SCALE GENOMIC DNA]</scope>
    <source>
        <strain evidence="3">DSM 22663 / VKM B-2946 / 1633</strain>
    </source>
</reference>
<evidence type="ECO:0000313" key="2">
    <source>
        <dbReference type="EMBL" id="AFK50433.1"/>
    </source>
</evidence>
<organism evidence="2 3">
    <name type="scientific">Thermogladius calderae (strain DSM 22663 / VKM B-2946 / 1633)</name>
    <dbReference type="NCBI Taxonomy" id="1184251"/>
    <lineage>
        <taxon>Archaea</taxon>
        <taxon>Thermoproteota</taxon>
        <taxon>Thermoprotei</taxon>
        <taxon>Desulfurococcales</taxon>
        <taxon>Desulfurococcaceae</taxon>
        <taxon>Thermogladius</taxon>
    </lineage>
</organism>
<keyword evidence="1" id="KW-0175">Coiled coil</keyword>
<dbReference type="EMBL" id="CP003531">
    <property type="protein sequence ID" value="AFK50433.1"/>
    <property type="molecule type" value="Genomic_DNA"/>
</dbReference>
<evidence type="ECO:0000313" key="3">
    <source>
        <dbReference type="Proteomes" id="UP000005270"/>
    </source>
</evidence>
<dbReference type="KEGG" id="thg:TCELL_0008"/>
<proteinExistence type="predicted"/>
<dbReference type="STRING" id="1184251.TCELL_0008"/>
<evidence type="ECO:0000256" key="1">
    <source>
        <dbReference type="SAM" id="Coils"/>
    </source>
</evidence>
<dbReference type="HOGENOM" id="CLU_827947_0_0_2"/>
<dbReference type="RefSeq" id="WP_014736684.1">
    <property type="nucleotide sequence ID" value="NC_017954.1"/>
</dbReference>
<dbReference type="eggNOG" id="arCOG10616">
    <property type="taxonomic scope" value="Archaea"/>
</dbReference>
<dbReference type="OrthoDB" id="53333at2157"/>
<dbReference type="GeneID" id="13013558"/>
<sequence>MLKFWKSDREKFEEEMSKAFDARNKGKIDDAIEHFMKAYEIAAKSKEENLRGIVNVPLSYALVYKALSTGRPSDIEEARKAVSSLPPDSELDLALPKKVKAGELAEDFKYLALLYSTPEINLSKLSNYSPGDASKLEEVGKVFVSAGSRKFVIEDLVKIHDTFESIGYKLLAFSKMITAKQLEEEDPDKAVEVYSEALGYLGLAANVDEFVKRVNDRINKLSKATRCWICGRPIQGEEVHFLYLDTFTTKYILKKYSGEDELMMREGKVAVCAVCYGTIYMLSDKISKRYYERAMEEMRRLEERLMAQISALRAEIEMLRVSVSSIRVGYRRSGPDI</sequence>
<feature type="coiled-coil region" evidence="1">
    <location>
        <begin position="291"/>
        <end position="322"/>
    </location>
</feature>
<dbReference type="InParanoid" id="I3TCE5"/>
<protein>
    <submittedName>
        <fullName evidence="2">Uncharacterized protein</fullName>
    </submittedName>
</protein>
<keyword evidence="3" id="KW-1185">Reference proteome</keyword>